<name>A0A6J6GW44_9ZZZZ</name>
<dbReference type="AlphaFoldDB" id="A0A6J6GW44"/>
<accession>A0A6J6GW44</accession>
<feature type="transmembrane region" description="Helical" evidence="1">
    <location>
        <begin position="53"/>
        <end position="71"/>
    </location>
</feature>
<feature type="transmembrane region" description="Helical" evidence="1">
    <location>
        <begin position="27"/>
        <end position="46"/>
    </location>
</feature>
<proteinExistence type="predicted"/>
<keyword evidence="1" id="KW-0472">Membrane</keyword>
<dbReference type="InterPro" id="IPR008523">
    <property type="entry name" value="DUF805"/>
</dbReference>
<dbReference type="GO" id="GO:0005886">
    <property type="term" value="C:plasma membrane"/>
    <property type="evidence" value="ECO:0007669"/>
    <property type="project" value="TreeGrafter"/>
</dbReference>
<keyword evidence="1" id="KW-0812">Transmembrane</keyword>
<sequence>MAKFLAAIVRGFKNFFNFSGRASAREYWYFILAMFIADFINGLVVSNSSSTHISWWIFFIPAISAGVRRMHDCGRNGLWILFPILNIFLLCGKADSGINKYGPPSPPLG</sequence>
<protein>
    <submittedName>
        <fullName evidence="2">Unannotated protein</fullName>
    </submittedName>
</protein>
<dbReference type="Pfam" id="PF05656">
    <property type="entry name" value="DUF805"/>
    <property type="match status" value="1"/>
</dbReference>
<evidence type="ECO:0000256" key="1">
    <source>
        <dbReference type="SAM" id="Phobius"/>
    </source>
</evidence>
<organism evidence="2">
    <name type="scientific">freshwater metagenome</name>
    <dbReference type="NCBI Taxonomy" id="449393"/>
    <lineage>
        <taxon>unclassified sequences</taxon>
        <taxon>metagenomes</taxon>
        <taxon>ecological metagenomes</taxon>
    </lineage>
</organism>
<dbReference type="PANTHER" id="PTHR34980">
    <property type="entry name" value="INNER MEMBRANE PROTEIN-RELATED-RELATED"/>
    <property type="match status" value="1"/>
</dbReference>
<keyword evidence="1" id="KW-1133">Transmembrane helix</keyword>
<evidence type="ECO:0000313" key="2">
    <source>
        <dbReference type="EMBL" id="CAB4604143.1"/>
    </source>
</evidence>
<feature type="transmembrane region" description="Helical" evidence="1">
    <location>
        <begin position="77"/>
        <end position="94"/>
    </location>
</feature>
<gene>
    <name evidence="2" type="ORF">UFOPK1808_00980</name>
</gene>
<dbReference type="PANTHER" id="PTHR34980:SF2">
    <property type="entry name" value="INNER MEMBRANE PROTEIN YHAH-RELATED"/>
    <property type="match status" value="1"/>
</dbReference>
<dbReference type="EMBL" id="CAEZUL010000113">
    <property type="protein sequence ID" value="CAB4604143.1"/>
    <property type="molecule type" value="Genomic_DNA"/>
</dbReference>
<reference evidence="2" key="1">
    <citation type="submission" date="2020-05" db="EMBL/GenBank/DDBJ databases">
        <authorList>
            <person name="Chiriac C."/>
            <person name="Salcher M."/>
            <person name="Ghai R."/>
            <person name="Kavagutti S V."/>
        </authorList>
    </citation>
    <scope>NUCLEOTIDE SEQUENCE</scope>
</reference>